<dbReference type="RefSeq" id="WP_160604407.1">
    <property type="nucleotide sequence ID" value="NZ_WTYX01000001.1"/>
</dbReference>
<dbReference type="InterPro" id="IPR029058">
    <property type="entry name" value="AB_hydrolase_fold"/>
</dbReference>
<dbReference type="GO" id="GO:0004252">
    <property type="term" value="F:serine-type endopeptidase activity"/>
    <property type="evidence" value="ECO:0007669"/>
    <property type="project" value="TreeGrafter"/>
</dbReference>
<dbReference type="Gene3D" id="3.40.50.1820">
    <property type="entry name" value="alpha/beta hydrolase"/>
    <property type="match status" value="1"/>
</dbReference>
<dbReference type="SUPFAM" id="SSF53474">
    <property type="entry name" value="alpha/beta-Hydrolases"/>
    <property type="match status" value="1"/>
</dbReference>
<keyword evidence="5" id="KW-1185">Reference proteome</keyword>
<dbReference type="AlphaFoldDB" id="A0A844ZZH8"/>
<feature type="domain" description="Peptidase S9 prolyl oligopeptidase catalytic" evidence="3">
    <location>
        <begin position="459"/>
        <end position="620"/>
    </location>
</feature>
<name>A0A844ZZH8_9SPHN</name>
<keyword evidence="1" id="KW-0378">Hydrolase</keyword>
<comment type="caution">
    <text evidence="4">The sequence shown here is derived from an EMBL/GenBank/DDBJ whole genome shotgun (WGS) entry which is preliminary data.</text>
</comment>
<evidence type="ECO:0000313" key="4">
    <source>
        <dbReference type="EMBL" id="MXO90839.1"/>
    </source>
</evidence>
<dbReference type="Proteomes" id="UP000442714">
    <property type="component" value="Unassembled WGS sequence"/>
</dbReference>
<organism evidence="4 5">
    <name type="scientific">Pontixanthobacter aquaemixtae</name>
    <dbReference type="NCBI Taxonomy" id="1958940"/>
    <lineage>
        <taxon>Bacteria</taxon>
        <taxon>Pseudomonadati</taxon>
        <taxon>Pseudomonadota</taxon>
        <taxon>Alphaproteobacteria</taxon>
        <taxon>Sphingomonadales</taxon>
        <taxon>Erythrobacteraceae</taxon>
        <taxon>Pontixanthobacter</taxon>
    </lineage>
</organism>
<evidence type="ECO:0000256" key="1">
    <source>
        <dbReference type="ARBA" id="ARBA00022801"/>
    </source>
</evidence>
<proteinExistence type="predicted"/>
<gene>
    <name evidence="4" type="ORF">GRI41_08405</name>
</gene>
<dbReference type="OrthoDB" id="1094230at2"/>
<reference evidence="4 5" key="1">
    <citation type="submission" date="2019-12" db="EMBL/GenBank/DDBJ databases">
        <title>Genomic-based taxomic classification of the family Erythrobacteraceae.</title>
        <authorList>
            <person name="Xu L."/>
        </authorList>
    </citation>
    <scope>NUCLEOTIDE SEQUENCE [LARGE SCALE GENOMIC DNA]</scope>
    <source>
        <strain evidence="4 5">KCTC 52763</strain>
    </source>
</reference>
<dbReference type="EMBL" id="WTYX01000001">
    <property type="protein sequence ID" value="MXO90839.1"/>
    <property type="molecule type" value="Genomic_DNA"/>
</dbReference>
<evidence type="ECO:0000313" key="5">
    <source>
        <dbReference type="Proteomes" id="UP000442714"/>
    </source>
</evidence>
<dbReference type="PANTHER" id="PTHR42776:SF27">
    <property type="entry name" value="DIPEPTIDYL PEPTIDASE FAMILY MEMBER 6"/>
    <property type="match status" value="1"/>
</dbReference>
<dbReference type="GO" id="GO:0006508">
    <property type="term" value="P:proteolysis"/>
    <property type="evidence" value="ECO:0007669"/>
    <property type="project" value="InterPro"/>
</dbReference>
<protein>
    <submittedName>
        <fullName evidence="4">Prolyl oligopeptidase family serine peptidase</fullName>
    </submittedName>
</protein>
<dbReference type="SUPFAM" id="SSF82171">
    <property type="entry name" value="DPP6 N-terminal domain-like"/>
    <property type="match status" value="1"/>
</dbReference>
<evidence type="ECO:0000259" key="3">
    <source>
        <dbReference type="Pfam" id="PF00326"/>
    </source>
</evidence>
<sequence length="705" mass="78443">MKTLKSTLLAAAAGALALTAPAASVQAAGEPTVPISDWALRDVVNAVEVSPDGKHVLVHVLGSQKGTYLLQIFKTDDMTKPFRTLDADPMEITGAQWVSDNYIFGNAWQQRRKSVPGPEQGTYDQTVFAYSLKDNKFQQIKGEFGIASLLPDEPESIILEEGTTVDGGIGGVDPFAAFRPRSYYKFNLRKGTKELVLKGSEKYPDAVFDNQGNPRWTRGYDRTTKEAITYYRGIGDSSWKEFERYDQDKHENLYRTLSGFMGLKAFDPNNPNIGYVIDNRGEDKAALWEFNFETGQYGEKLAATDQADIMWIQRHSIPGNDTLVAARYPWAKRERVWFDEEEKVLHEALEAQIPNSHAVSISSRSRDGNTMIVYNSGPRDPGSYWMVKDSKMVKLGSRNPLLKPSDLSDVEFIRYPARDGKTIAGYVTKPKGEGPFPLVVLPHGGPHVNEVIGYDEWGQFLANAGYMVLQPQYRMSVGWGQELFDSAYGEHGGKMQDDKDDGALYLVKEGLVDPDRMAMFGWSYGGYAALVAASRDPQIYQCVIAGAAVADPEKVYLKRSNPYTPKAIDDWAKRRGMIGVNPINEVDKVNVPVFMVHGDVDARVLYFNFEDYKSEFEKAGMLNPRVLVENSDGTVDAPDDAAVGSTNGVTGAATATQKANFQPKHRFVTLEGADHFYVTLMYNHQEKLYTEMLDFLKNDCGPGGL</sequence>
<evidence type="ECO:0000256" key="2">
    <source>
        <dbReference type="SAM" id="SignalP"/>
    </source>
</evidence>
<keyword evidence="2" id="KW-0732">Signal</keyword>
<accession>A0A844ZZH8</accession>
<feature type="chain" id="PRO_5032724751" evidence="2">
    <location>
        <begin position="28"/>
        <end position="705"/>
    </location>
</feature>
<feature type="signal peptide" evidence="2">
    <location>
        <begin position="1"/>
        <end position="27"/>
    </location>
</feature>
<dbReference type="Pfam" id="PF00326">
    <property type="entry name" value="Peptidase_S9"/>
    <property type="match status" value="1"/>
</dbReference>
<dbReference type="InterPro" id="IPR001375">
    <property type="entry name" value="Peptidase_S9_cat"/>
</dbReference>
<dbReference type="PANTHER" id="PTHR42776">
    <property type="entry name" value="SERINE PEPTIDASE S9 FAMILY MEMBER"/>
    <property type="match status" value="1"/>
</dbReference>